<dbReference type="SMART" id="SM00834">
    <property type="entry name" value="CxxC_CXXC_SSSS"/>
    <property type="match status" value="1"/>
</dbReference>
<evidence type="ECO:0000256" key="1">
    <source>
        <dbReference type="SAM" id="MobiDB-lite"/>
    </source>
</evidence>
<dbReference type="InterPro" id="IPR013429">
    <property type="entry name" value="Regulatory_FmdB_Zinc_ribbon"/>
</dbReference>
<evidence type="ECO:0000259" key="2">
    <source>
        <dbReference type="SMART" id="SM00834"/>
    </source>
</evidence>
<dbReference type="NCBIfam" id="TIGR02605">
    <property type="entry name" value="CxxC_CxxC_SSSS"/>
    <property type="match status" value="1"/>
</dbReference>
<dbReference type="RefSeq" id="WP_079162448.1">
    <property type="nucleotide sequence ID" value="NZ_CP009313.1"/>
</dbReference>
<proteinExistence type="predicted"/>
<sequence length="93" mass="10003">MATYEYLCGRCGPFDVKSAVGKAPAVYDCPVCARAARRLYSAPGLSLTSRASAALREREERSREAPAVVSEVPLRTGPESGPKRPPHPPLPRP</sequence>
<evidence type="ECO:0000313" key="3">
    <source>
        <dbReference type="EMBL" id="QEV42832.1"/>
    </source>
</evidence>
<dbReference type="OrthoDB" id="9792898at2"/>
<protein>
    <submittedName>
        <fullName evidence="3">Zinc ribbon domain-containing protein</fullName>
    </submittedName>
</protein>
<accession>A0A5P2WDS0</accession>
<gene>
    <name evidence="3" type="ORF">CP978_33650</name>
</gene>
<dbReference type="KEGG" id="snq:CP978_33650"/>
<name>A0A5P2WDS0_9ACTN</name>
<dbReference type="Proteomes" id="UP000325763">
    <property type="component" value="Chromosome"/>
</dbReference>
<dbReference type="EMBL" id="CP023747">
    <property type="protein sequence ID" value="QEV42832.1"/>
    <property type="molecule type" value="Genomic_DNA"/>
</dbReference>
<reference evidence="3 4" key="1">
    <citation type="submission" date="2017-09" db="EMBL/GenBank/DDBJ databases">
        <title>Streptomyces genome completion.</title>
        <authorList>
            <person name="Lee N."/>
            <person name="Cho B.-K."/>
        </authorList>
    </citation>
    <scope>NUCLEOTIDE SEQUENCE [LARGE SCALE GENOMIC DNA]</scope>
    <source>
        <strain evidence="3 4">ATCC 14899</strain>
    </source>
</reference>
<feature type="domain" description="Putative regulatory protein FmdB zinc ribbon" evidence="2">
    <location>
        <begin position="1"/>
        <end position="41"/>
    </location>
</feature>
<dbReference type="AlphaFoldDB" id="A0A5P2WDS0"/>
<feature type="compositionally biased region" description="Basic and acidic residues" evidence="1">
    <location>
        <begin position="55"/>
        <end position="64"/>
    </location>
</feature>
<evidence type="ECO:0000313" key="4">
    <source>
        <dbReference type="Proteomes" id="UP000325763"/>
    </source>
</evidence>
<feature type="region of interest" description="Disordered" evidence="1">
    <location>
        <begin position="55"/>
        <end position="93"/>
    </location>
</feature>
<organism evidence="3 4">
    <name type="scientific">Streptomyces nodosus</name>
    <dbReference type="NCBI Taxonomy" id="40318"/>
    <lineage>
        <taxon>Bacteria</taxon>
        <taxon>Bacillati</taxon>
        <taxon>Actinomycetota</taxon>
        <taxon>Actinomycetes</taxon>
        <taxon>Kitasatosporales</taxon>
        <taxon>Streptomycetaceae</taxon>
        <taxon>Streptomyces</taxon>
    </lineage>
</organism>